<feature type="domain" description="FAD dependent oxidoreductase" evidence="8">
    <location>
        <begin position="24"/>
        <end position="427"/>
    </location>
</feature>
<evidence type="ECO:0000259" key="8">
    <source>
        <dbReference type="Pfam" id="PF01266"/>
    </source>
</evidence>
<dbReference type="EMBL" id="LN899827">
    <property type="protein sequence ID" value="CUV46219.1"/>
    <property type="molecule type" value="Genomic_DNA"/>
</dbReference>
<dbReference type="EC" id="1.4.99.-" evidence="7"/>
<keyword evidence="5 7" id="KW-0560">Oxidoreductase</keyword>
<evidence type="ECO:0000256" key="7">
    <source>
        <dbReference type="HAMAP-Rule" id="MF_01202"/>
    </source>
</evidence>
<protein>
    <recommendedName>
        <fullName evidence="7">D-amino acid dehydrogenase</fullName>
        <ecNumber evidence="7">1.4.99.-</ecNumber>
    </recommendedName>
</protein>
<dbReference type="GO" id="GO:0005886">
    <property type="term" value="C:plasma membrane"/>
    <property type="evidence" value="ECO:0007669"/>
    <property type="project" value="TreeGrafter"/>
</dbReference>
<evidence type="ECO:0000256" key="3">
    <source>
        <dbReference type="ARBA" id="ARBA00022630"/>
    </source>
</evidence>
<evidence type="ECO:0000256" key="6">
    <source>
        <dbReference type="ARBA" id="ARBA00047884"/>
    </source>
</evidence>
<accession>A0A0S4WHB2</accession>
<dbReference type="SUPFAM" id="SSF51905">
    <property type="entry name" value="FAD/NAD(P)-binding domain"/>
    <property type="match status" value="1"/>
</dbReference>
<keyword evidence="3 7" id="KW-0285">Flavoprotein</keyword>
<proteinExistence type="inferred from homology"/>
<evidence type="ECO:0000256" key="2">
    <source>
        <dbReference type="ARBA" id="ARBA00009410"/>
    </source>
</evidence>
<comment type="similarity">
    <text evidence="2 7">Belongs to the DadA oxidoreductase family.</text>
</comment>
<dbReference type="GO" id="GO:0005737">
    <property type="term" value="C:cytoplasm"/>
    <property type="evidence" value="ECO:0007669"/>
    <property type="project" value="TreeGrafter"/>
</dbReference>
<evidence type="ECO:0000256" key="5">
    <source>
        <dbReference type="ARBA" id="ARBA00023002"/>
    </source>
</evidence>
<evidence type="ECO:0000256" key="4">
    <source>
        <dbReference type="ARBA" id="ARBA00022827"/>
    </source>
</evidence>
<dbReference type="NCBIfam" id="NF001933">
    <property type="entry name" value="PRK00711.1"/>
    <property type="match status" value="1"/>
</dbReference>
<comment type="cofactor">
    <cofactor evidence="1 7">
        <name>FAD</name>
        <dbReference type="ChEBI" id="CHEBI:57692"/>
    </cofactor>
</comment>
<keyword evidence="4 7" id="KW-0274">FAD</keyword>
<dbReference type="GO" id="GO:0055130">
    <property type="term" value="P:D-alanine catabolic process"/>
    <property type="evidence" value="ECO:0007669"/>
    <property type="project" value="TreeGrafter"/>
</dbReference>
<comment type="catalytic activity">
    <reaction evidence="6 7">
        <text>a D-alpha-amino acid + A + H2O = a 2-oxocarboxylate + AH2 + NH4(+)</text>
        <dbReference type="Rhea" id="RHEA:18125"/>
        <dbReference type="ChEBI" id="CHEBI:13193"/>
        <dbReference type="ChEBI" id="CHEBI:15377"/>
        <dbReference type="ChEBI" id="CHEBI:17499"/>
        <dbReference type="ChEBI" id="CHEBI:28938"/>
        <dbReference type="ChEBI" id="CHEBI:35179"/>
        <dbReference type="ChEBI" id="CHEBI:59871"/>
    </reaction>
</comment>
<dbReference type="PANTHER" id="PTHR13847:SF280">
    <property type="entry name" value="D-AMINO ACID DEHYDROGENASE"/>
    <property type="match status" value="1"/>
</dbReference>
<dbReference type="InterPro" id="IPR036188">
    <property type="entry name" value="FAD/NAD-bd_sf"/>
</dbReference>
<gene>
    <name evidence="7 9" type="primary">dadA</name>
    <name evidence="9" type="ORF">TO10_v1_520037</name>
</gene>
<evidence type="ECO:0000313" key="9">
    <source>
        <dbReference type="EMBL" id="CUV46219.1"/>
    </source>
</evidence>
<dbReference type="InterPro" id="IPR006076">
    <property type="entry name" value="FAD-dep_OxRdtase"/>
</dbReference>
<dbReference type="PANTHER" id="PTHR13847">
    <property type="entry name" value="SARCOSINE DEHYDROGENASE-RELATED"/>
    <property type="match status" value="1"/>
</dbReference>
<dbReference type="HAMAP" id="MF_01202">
    <property type="entry name" value="DadA"/>
    <property type="match status" value="1"/>
</dbReference>
<dbReference type="AlphaFoldDB" id="A0A0S4WHB2"/>
<feature type="binding site" evidence="7">
    <location>
        <begin position="22"/>
        <end position="36"/>
    </location>
    <ligand>
        <name>FAD</name>
        <dbReference type="ChEBI" id="CHEBI:57692"/>
    </ligand>
</feature>
<dbReference type="InterPro" id="IPR023080">
    <property type="entry name" value="DadA"/>
</dbReference>
<dbReference type="Gene3D" id="3.50.50.60">
    <property type="entry name" value="FAD/NAD(P)-binding domain"/>
    <property type="match status" value="2"/>
</dbReference>
<organism evidence="9">
    <name type="scientific">Ralstonia solanacearum</name>
    <name type="common">Pseudomonas solanacearum</name>
    <dbReference type="NCBI Taxonomy" id="305"/>
    <lineage>
        <taxon>Bacteria</taxon>
        <taxon>Pseudomonadati</taxon>
        <taxon>Pseudomonadota</taxon>
        <taxon>Betaproteobacteria</taxon>
        <taxon>Burkholderiales</taxon>
        <taxon>Burkholderiaceae</taxon>
        <taxon>Ralstonia</taxon>
        <taxon>Ralstonia solanacearum species complex</taxon>
    </lineage>
</organism>
<reference evidence="9" key="1">
    <citation type="submission" date="2015-10" db="EMBL/GenBank/DDBJ databases">
        <authorList>
            <person name="Gilbert D.G."/>
        </authorList>
    </citation>
    <scope>NUCLEOTIDE SEQUENCE</scope>
    <source>
        <strain evidence="9">Phyl III-seqv23</strain>
    </source>
</reference>
<dbReference type="Pfam" id="PF01266">
    <property type="entry name" value="DAO"/>
    <property type="match status" value="1"/>
</dbReference>
<dbReference type="SUPFAM" id="SSF54373">
    <property type="entry name" value="FAD-linked reductases, C-terminal domain"/>
    <property type="match status" value="1"/>
</dbReference>
<dbReference type="GO" id="GO:0008718">
    <property type="term" value="F:D-amino-acid dehydrogenase activity"/>
    <property type="evidence" value="ECO:0007669"/>
    <property type="project" value="UniProtKB-UniRule"/>
</dbReference>
<comment type="function">
    <text evidence="7">Oxidative deamination of D-amino acids.</text>
</comment>
<evidence type="ECO:0000256" key="1">
    <source>
        <dbReference type="ARBA" id="ARBA00001974"/>
    </source>
</evidence>
<sequence length="444" mass="46607">MIRRPPRSTPKPSSAASDVYKRQVVGAGIVGISTAYALAQEGHQVTLVERNPGPGEGTSYANGGQLSYSYVAPLAGPGVLSHVPGWLLRRDSPLRLKPSLDPALLRWGLRFIAACNHERADRTTRELLALSFYSRARMEALRAASPDLSFSFARRGKLVVYRDAAAFASARAQVGYQATLGCEQHALSADETIAREPALAGARGAIVGAIYTPDEDVADCHQLCVGLFNRLCALPNVALRFNTGVESLWVEGRRVRGVRTAHEPIAADAVVVATGVASAGLLGPLRIDPGLYPLKGYSISLPLGEGGAGSDGAPVVSVTDAARKIVYARIGRTLRVAGMADLVGWSDRLDPRRVQTLYDETRALFPAALRASDAGADAAPWAGMRPATPTGVPVVGTSPVDGLWLNVGHGALGFTLAMGSAGLLADLIARRAPAIAAAPYALAR</sequence>
<name>A0A0S4WHB2_RALSL</name>
<dbReference type="Gene3D" id="3.30.9.10">
    <property type="entry name" value="D-Amino Acid Oxidase, subunit A, domain 2"/>
    <property type="match status" value="1"/>
</dbReference>